<gene>
    <name evidence="4" type="primary">fabG_2</name>
    <name evidence="4" type="ORF">RxyAA322_15980</name>
</gene>
<dbReference type="PRINTS" id="PR00081">
    <property type="entry name" value="GDHRDH"/>
</dbReference>
<keyword evidence="5" id="KW-1185">Reference proteome</keyword>
<dbReference type="InterPro" id="IPR057326">
    <property type="entry name" value="KR_dom"/>
</dbReference>
<evidence type="ECO:0000256" key="2">
    <source>
        <dbReference type="ARBA" id="ARBA00023002"/>
    </source>
</evidence>
<dbReference type="SUPFAM" id="SSF51735">
    <property type="entry name" value="NAD(P)-binding Rossmann-fold domains"/>
    <property type="match status" value="1"/>
</dbReference>
<name>A0A510HII1_9ACTN</name>
<dbReference type="NCBIfam" id="NF009466">
    <property type="entry name" value="PRK12826.1-2"/>
    <property type="match status" value="1"/>
</dbReference>
<feature type="domain" description="Ketoreductase" evidence="3">
    <location>
        <begin position="7"/>
        <end position="187"/>
    </location>
</feature>
<evidence type="ECO:0000313" key="5">
    <source>
        <dbReference type="Proteomes" id="UP000318065"/>
    </source>
</evidence>
<reference evidence="4" key="1">
    <citation type="journal article" date="2019" name="Microbiol. Resour. Announc.">
        <title>Complete Genome Sequence of Rubrobacter xylanophilus Strain AA3-22, Isolated from Arima Onsen in Japan.</title>
        <authorList>
            <person name="Tomariguchi N."/>
            <person name="Miyazaki K."/>
        </authorList>
    </citation>
    <scope>NUCLEOTIDE SEQUENCE [LARGE SCALE GENOMIC DNA]</scope>
    <source>
        <strain evidence="4">AA3-22</strain>
    </source>
</reference>
<dbReference type="PANTHER" id="PTHR42879:SF2">
    <property type="entry name" value="3-OXOACYL-[ACYL-CARRIER-PROTEIN] REDUCTASE FABG"/>
    <property type="match status" value="1"/>
</dbReference>
<dbReference type="SMART" id="SM00822">
    <property type="entry name" value="PKS_KR"/>
    <property type="match status" value="1"/>
</dbReference>
<protein>
    <submittedName>
        <fullName evidence="4">Beta-ketoacyl-ACP reductase</fullName>
    </submittedName>
</protein>
<evidence type="ECO:0000313" key="4">
    <source>
        <dbReference type="EMBL" id="BBL79744.1"/>
    </source>
</evidence>
<dbReference type="PRINTS" id="PR00080">
    <property type="entry name" value="SDRFAMILY"/>
</dbReference>
<dbReference type="InterPro" id="IPR036291">
    <property type="entry name" value="NAD(P)-bd_dom_sf"/>
</dbReference>
<dbReference type="InterPro" id="IPR002347">
    <property type="entry name" value="SDR_fam"/>
</dbReference>
<proteinExistence type="inferred from homology"/>
<dbReference type="Gene3D" id="3.40.50.720">
    <property type="entry name" value="NAD(P)-binding Rossmann-like Domain"/>
    <property type="match status" value="1"/>
</dbReference>
<dbReference type="PROSITE" id="PS00061">
    <property type="entry name" value="ADH_SHORT"/>
    <property type="match status" value="1"/>
</dbReference>
<comment type="similarity">
    <text evidence="1">Belongs to the short-chain dehydrogenases/reductases (SDR) family.</text>
</comment>
<dbReference type="GO" id="GO:0032787">
    <property type="term" value="P:monocarboxylic acid metabolic process"/>
    <property type="evidence" value="ECO:0007669"/>
    <property type="project" value="UniProtKB-ARBA"/>
</dbReference>
<evidence type="ECO:0000259" key="3">
    <source>
        <dbReference type="SMART" id="SM00822"/>
    </source>
</evidence>
<dbReference type="InterPro" id="IPR050259">
    <property type="entry name" value="SDR"/>
</dbReference>
<dbReference type="CDD" id="cd05333">
    <property type="entry name" value="BKR_SDR_c"/>
    <property type="match status" value="1"/>
</dbReference>
<dbReference type="GO" id="GO:0016491">
    <property type="term" value="F:oxidoreductase activity"/>
    <property type="evidence" value="ECO:0007669"/>
    <property type="project" value="UniProtKB-KW"/>
</dbReference>
<dbReference type="OrthoDB" id="9804774at2"/>
<evidence type="ECO:0000256" key="1">
    <source>
        <dbReference type="ARBA" id="ARBA00006484"/>
    </source>
</evidence>
<dbReference type="NCBIfam" id="NF005559">
    <property type="entry name" value="PRK07231.1"/>
    <property type="match status" value="1"/>
</dbReference>
<keyword evidence="2" id="KW-0560">Oxidoreductase</keyword>
<dbReference type="RefSeq" id="WP_143527778.1">
    <property type="nucleotide sequence ID" value="NZ_AP019791.1"/>
</dbReference>
<sequence length="247" mass="26284">MGELRGSVAVVTGAGRGIGRAIAEELAGGGARVVVNYSRSKEPAEELVQRISSSGGEAVAIQGDVSDAGQAARLIERTVERFGRIDVLVNNAGINIDRTMKKMTPEDWDRVVQVDLNSCFYTVKAALPHFVENGGGKIINISSFVGQSGNFGQANYAAAKAGIIGFTKTAALELARYNVCVNAVCPGFIETDMFASVPEEVQEKIKARIPLGRIGKPTEIARAVRYLIEDGDYITGQTLNVNGGVYM</sequence>
<dbReference type="AlphaFoldDB" id="A0A510HII1"/>
<dbReference type="PANTHER" id="PTHR42879">
    <property type="entry name" value="3-OXOACYL-(ACYL-CARRIER-PROTEIN) REDUCTASE"/>
    <property type="match status" value="1"/>
</dbReference>
<dbReference type="EMBL" id="AP019791">
    <property type="protein sequence ID" value="BBL79744.1"/>
    <property type="molecule type" value="Genomic_DNA"/>
</dbReference>
<dbReference type="Pfam" id="PF13561">
    <property type="entry name" value="adh_short_C2"/>
    <property type="match status" value="1"/>
</dbReference>
<dbReference type="InterPro" id="IPR020904">
    <property type="entry name" value="Sc_DH/Rdtase_CS"/>
</dbReference>
<accession>A0A510HII1</accession>
<dbReference type="Proteomes" id="UP000318065">
    <property type="component" value="Chromosome"/>
</dbReference>
<dbReference type="FunFam" id="3.40.50.720:FF:000173">
    <property type="entry name" value="3-oxoacyl-[acyl-carrier protein] reductase"/>
    <property type="match status" value="1"/>
</dbReference>
<organism evidence="4 5">
    <name type="scientific">Rubrobacter xylanophilus</name>
    <dbReference type="NCBI Taxonomy" id="49319"/>
    <lineage>
        <taxon>Bacteria</taxon>
        <taxon>Bacillati</taxon>
        <taxon>Actinomycetota</taxon>
        <taxon>Rubrobacteria</taxon>
        <taxon>Rubrobacterales</taxon>
        <taxon>Rubrobacteraceae</taxon>
        <taxon>Rubrobacter</taxon>
    </lineage>
</organism>